<dbReference type="GO" id="GO:0016042">
    <property type="term" value="P:lipid catabolic process"/>
    <property type="evidence" value="ECO:0007669"/>
    <property type="project" value="UniProtKB-UniRule"/>
</dbReference>
<reference evidence="6 7" key="1">
    <citation type="submission" date="2018-03" db="EMBL/GenBank/DDBJ databases">
        <title>Genome sequence of Moorella humiferrea DSM 23265.</title>
        <authorList>
            <person name="Poehlein A."/>
            <person name="Daniel R."/>
        </authorList>
    </citation>
    <scope>NUCLEOTIDE SEQUENCE [LARGE SCALE GENOMIC DNA]</scope>
    <source>
        <strain evidence="6 7">DSM 23265</strain>
    </source>
</reference>
<dbReference type="InterPro" id="IPR002641">
    <property type="entry name" value="PNPLA_dom"/>
</dbReference>
<keyword evidence="2 4" id="KW-0442">Lipid degradation</keyword>
<feature type="short sequence motif" description="GXSXG" evidence="4">
    <location>
        <begin position="36"/>
        <end position="40"/>
    </location>
</feature>
<evidence type="ECO:0000256" key="1">
    <source>
        <dbReference type="ARBA" id="ARBA00022801"/>
    </source>
</evidence>
<protein>
    <submittedName>
        <fullName evidence="6">NTE family protein RssA</fullName>
    </submittedName>
</protein>
<gene>
    <name evidence="6" type="primary">rssA</name>
    <name evidence="6" type="ORF">MOHU_11430</name>
</gene>
<feature type="short sequence motif" description="DGA/G" evidence="4">
    <location>
        <begin position="169"/>
        <end position="171"/>
    </location>
</feature>
<dbReference type="RefSeq" id="WP_106005137.1">
    <property type="nucleotide sequence ID" value="NZ_CP136419.1"/>
</dbReference>
<name>A0A2T0AT56_9FIRM</name>
<keyword evidence="3 4" id="KW-0443">Lipid metabolism</keyword>
<evidence type="ECO:0000256" key="4">
    <source>
        <dbReference type="PROSITE-ProRule" id="PRU01161"/>
    </source>
</evidence>
<evidence type="ECO:0000313" key="7">
    <source>
        <dbReference type="Proteomes" id="UP000238415"/>
    </source>
</evidence>
<comment type="caution">
    <text evidence="6">The sequence shown here is derived from an EMBL/GenBank/DDBJ whole genome shotgun (WGS) entry which is preliminary data.</text>
</comment>
<keyword evidence="7" id="KW-1185">Reference proteome</keyword>
<dbReference type="PROSITE" id="PS51635">
    <property type="entry name" value="PNPLA"/>
    <property type="match status" value="1"/>
</dbReference>
<dbReference type="Gene3D" id="3.40.1090.10">
    <property type="entry name" value="Cytosolic phospholipase A2 catalytic domain"/>
    <property type="match status" value="2"/>
</dbReference>
<dbReference type="OrthoDB" id="9770965at2"/>
<dbReference type="PANTHER" id="PTHR14226:SF76">
    <property type="entry name" value="NTE FAMILY PROTEIN RSSA"/>
    <property type="match status" value="1"/>
</dbReference>
<dbReference type="Pfam" id="PF01734">
    <property type="entry name" value="Patatin"/>
    <property type="match status" value="1"/>
</dbReference>
<sequence length="273" mass="28977">MRFGLALGGGGLKGAAHLGVLRVLEENNIRPDIVVGTSAGSIAAALYGAGLLPAVTAMGNLPLANIFTFENYRFTGLPLGLINGGTVEIMLKRALGNRLLSELQPLTAAVACDLNSGETVVYTAVRPIKPLPSDIVIGGDVPAWQAVRASISIPGLFAPYKIGSRLLVDGGLTDNVPVDIARYLGADIVVAVDLDCDSPRRNFRHVGEVLLQCLEIIGRRNTSLTLRLYADLVIKPIKKPVASWDVGQFANLIAAGVEETRNNLPQIRRLLGQ</sequence>
<dbReference type="AlphaFoldDB" id="A0A2T0AT56"/>
<dbReference type="GO" id="GO:0016787">
    <property type="term" value="F:hydrolase activity"/>
    <property type="evidence" value="ECO:0007669"/>
    <property type="project" value="UniProtKB-UniRule"/>
</dbReference>
<dbReference type="SUPFAM" id="SSF52151">
    <property type="entry name" value="FabD/lysophospholipase-like"/>
    <property type="match status" value="1"/>
</dbReference>
<evidence type="ECO:0000259" key="5">
    <source>
        <dbReference type="PROSITE" id="PS51635"/>
    </source>
</evidence>
<dbReference type="EMBL" id="PVXM01000019">
    <property type="protein sequence ID" value="PRR73608.1"/>
    <property type="molecule type" value="Genomic_DNA"/>
</dbReference>
<feature type="domain" description="PNPLA" evidence="5">
    <location>
        <begin position="5"/>
        <end position="182"/>
    </location>
</feature>
<feature type="short sequence motif" description="GXGXXG" evidence="4">
    <location>
        <begin position="9"/>
        <end position="14"/>
    </location>
</feature>
<evidence type="ECO:0000313" key="6">
    <source>
        <dbReference type="EMBL" id="PRR73608.1"/>
    </source>
</evidence>
<evidence type="ECO:0000256" key="2">
    <source>
        <dbReference type="ARBA" id="ARBA00022963"/>
    </source>
</evidence>
<accession>A0A2T0AT56</accession>
<dbReference type="InterPro" id="IPR016035">
    <property type="entry name" value="Acyl_Trfase/lysoPLipase"/>
</dbReference>
<feature type="active site" description="Proton acceptor" evidence="4">
    <location>
        <position position="169"/>
    </location>
</feature>
<proteinExistence type="predicted"/>
<keyword evidence="1 4" id="KW-0378">Hydrolase</keyword>
<feature type="active site" description="Nucleophile" evidence="4">
    <location>
        <position position="38"/>
    </location>
</feature>
<dbReference type="InterPro" id="IPR050301">
    <property type="entry name" value="NTE"/>
</dbReference>
<evidence type="ECO:0000256" key="3">
    <source>
        <dbReference type="ARBA" id="ARBA00023098"/>
    </source>
</evidence>
<dbReference type="PANTHER" id="PTHR14226">
    <property type="entry name" value="NEUROPATHY TARGET ESTERASE/SWISS CHEESE D.MELANOGASTER"/>
    <property type="match status" value="1"/>
</dbReference>
<organism evidence="6 7">
    <name type="scientific">Neomoorella humiferrea</name>
    <dbReference type="NCBI Taxonomy" id="676965"/>
    <lineage>
        <taxon>Bacteria</taxon>
        <taxon>Bacillati</taxon>
        <taxon>Bacillota</taxon>
        <taxon>Clostridia</taxon>
        <taxon>Neomoorellales</taxon>
        <taxon>Neomoorellaceae</taxon>
        <taxon>Neomoorella</taxon>
    </lineage>
</organism>
<dbReference type="Proteomes" id="UP000238415">
    <property type="component" value="Unassembled WGS sequence"/>
</dbReference>